<gene>
    <name evidence="3" type="ORF">OFUS_LOCUS19186</name>
</gene>
<evidence type="ECO:0000313" key="4">
    <source>
        <dbReference type="Proteomes" id="UP000749559"/>
    </source>
</evidence>
<evidence type="ECO:0000256" key="1">
    <source>
        <dbReference type="ARBA" id="ARBA00022679"/>
    </source>
</evidence>
<dbReference type="Pfam" id="PF00583">
    <property type="entry name" value="Acetyltransf_1"/>
    <property type="match status" value="1"/>
</dbReference>
<name>A0A8J1U4J2_OWEFU</name>
<dbReference type="OrthoDB" id="41532at2759"/>
<evidence type="ECO:0000313" key="3">
    <source>
        <dbReference type="EMBL" id="CAH1794505.1"/>
    </source>
</evidence>
<protein>
    <recommendedName>
        <fullName evidence="2">N-acetyltransferase domain-containing protein</fullName>
    </recommendedName>
</protein>
<dbReference type="SUPFAM" id="SSF55729">
    <property type="entry name" value="Acyl-CoA N-acyltransferases (Nat)"/>
    <property type="match status" value="1"/>
</dbReference>
<reference evidence="3" key="1">
    <citation type="submission" date="2022-03" db="EMBL/GenBank/DDBJ databases">
        <authorList>
            <person name="Martin C."/>
        </authorList>
    </citation>
    <scope>NUCLEOTIDE SEQUENCE</scope>
</reference>
<keyword evidence="4" id="KW-1185">Reference proteome</keyword>
<dbReference type="GO" id="GO:0008080">
    <property type="term" value="F:N-acetyltransferase activity"/>
    <property type="evidence" value="ECO:0007669"/>
    <property type="project" value="InterPro"/>
</dbReference>
<dbReference type="PROSITE" id="PS51186">
    <property type="entry name" value="GNAT"/>
    <property type="match status" value="1"/>
</dbReference>
<feature type="domain" description="N-acetyltransferase" evidence="2">
    <location>
        <begin position="72"/>
        <end position="220"/>
    </location>
</feature>
<sequence length="237" mass="26797">MPFDIERVSIRKYRRSDHGDVLSLFKKGKMDNISDAIKFSLSCRSVLLMLLYGEILTYSIYGSVSSAALLCILLVAIIIASAVHFENGHINWSTGPNGDLNNILGVYFQHGGTLLVAEYKESVIGMCGLTQQLDHGAKTDIIPGTMEIRKLNVLGAYRQKGVATKLLHAIFRHANTISCKQLVIGVHEYPKIVEFWKKLGFKRYQGFPMPFEWTWFCPVTFAEYSLYQGVDHFVLKR</sequence>
<dbReference type="PANTHER" id="PTHR13947">
    <property type="entry name" value="GNAT FAMILY N-ACETYLTRANSFERASE"/>
    <property type="match status" value="1"/>
</dbReference>
<dbReference type="PANTHER" id="PTHR13947:SF37">
    <property type="entry name" value="LD18367P"/>
    <property type="match status" value="1"/>
</dbReference>
<dbReference type="InterPro" id="IPR016181">
    <property type="entry name" value="Acyl_CoA_acyltransferase"/>
</dbReference>
<dbReference type="InterPro" id="IPR050769">
    <property type="entry name" value="NAT_camello-type"/>
</dbReference>
<dbReference type="InterPro" id="IPR000182">
    <property type="entry name" value="GNAT_dom"/>
</dbReference>
<dbReference type="AlphaFoldDB" id="A0A8J1U4J2"/>
<dbReference type="Proteomes" id="UP000749559">
    <property type="component" value="Unassembled WGS sequence"/>
</dbReference>
<comment type="caution">
    <text evidence="3">The sequence shown here is derived from an EMBL/GenBank/DDBJ whole genome shotgun (WGS) entry which is preliminary data.</text>
</comment>
<dbReference type="CDD" id="cd04301">
    <property type="entry name" value="NAT_SF"/>
    <property type="match status" value="1"/>
</dbReference>
<accession>A0A8J1U4J2</accession>
<proteinExistence type="predicted"/>
<keyword evidence="1" id="KW-0808">Transferase</keyword>
<dbReference type="EMBL" id="CAIIXF020000009">
    <property type="protein sequence ID" value="CAH1794505.1"/>
    <property type="molecule type" value="Genomic_DNA"/>
</dbReference>
<dbReference type="Gene3D" id="3.40.630.30">
    <property type="match status" value="1"/>
</dbReference>
<organism evidence="3 4">
    <name type="scientific">Owenia fusiformis</name>
    <name type="common">Polychaete worm</name>
    <dbReference type="NCBI Taxonomy" id="6347"/>
    <lineage>
        <taxon>Eukaryota</taxon>
        <taxon>Metazoa</taxon>
        <taxon>Spiralia</taxon>
        <taxon>Lophotrochozoa</taxon>
        <taxon>Annelida</taxon>
        <taxon>Polychaeta</taxon>
        <taxon>Sedentaria</taxon>
        <taxon>Canalipalpata</taxon>
        <taxon>Sabellida</taxon>
        <taxon>Oweniida</taxon>
        <taxon>Oweniidae</taxon>
        <taxon>Owenia</taxon>
    </lineage>
</organism>
<evidence type="ECO:0000259" key="2">
    <source>
        <dbReference type="PROSITE" id="PS51186"/>
    </source>
</evidence>